<evidence type="ECO:0000313" key="1">
    <source>
        <dbReference type="Proteomes" id="UP000036681"/>
    </source>
</evidence>
<organism evidence="1 2">
    <name type="scientific">Ascaris lumbricoides</name>
    <name type="common">Giant roundworm</name>
    <dbReference type="NCBI Taxonomy" id="6252"/>
    <lineage>
        <taxon>Eukaryota</taxon>
        <taxon>Metazoa</taxon>
        <taxon>Ecdysozoa</taxon>
        <taxon>Nematoda</taxon>
        <taxon>Chromadorea</taxon>
        <taxon>Rhabditida</taxon>
        <taxon>Spirurina</taxon>
        <taxon>Ascaridomorpha</taxon>
        <taxon>Ascaridoidea</taxon>
        <taxon>Ascarididae</taxon>
        <taxon>Ascaris</taxon>
    </lineage>
</organism>
<dbReference type="WBParaSite" id="ALUE_0000099301-mRNA-1">
    <property type="protein sequence ID" value="ALUE_0000099301-mRNA-1"/>
    <property type="gene ID" value="ALUE_0000099301"/>
</dbReference>
<sequence>MENVECTTHCFYCFCVVRNLILCYLLSQYLFSDHSVNCLGGEGGGDGAKKPSTVWTYWSNFILRVEGVPTFNSTRGDQPFCDELLMLNLLW</sequence>
<name>A0A0M3HHJ8_ASCLU</name>
<protein>
    <submittedName>
        <fullName evidence="2">Secreted protein</fullName>
    </submittedName>
</protein>
<evidence type="ECO:0000313" key="2">
    <source>
        <dbReference type="WBParaSite" id="ALUE_0000099301-mRNA-1"/>
    </source>
</evidence>
<proteinExistence type="predicted"/>
<reference evidence="2" key="1">
    <citation type="submission" date="2017-02" db="UniProtKB">
        <authorList>
            <consortium name="WormBaseParasite"/>
        </authorList>
    </citation>
    <scope>IDENTIFICATION</scope>
</reference>
<accession>A0A0M3HHJ8</accession>
<dbReference type="Proteomes" id="UP000036681">
    <property type="component" value="Unplaced"/>
</dbReference>
<keyword evidence="1" id="KW-1185">Reference proteome</keyword>
<dbReference type="AlphaFoldDB" id="A0A0M3HHJ8"/>